<evidence type="ECO:0000313" key="2">
    <source>
        <dbReference type="EMBL" id="KZT11171.1"/>
    </source>
</evidence>
<dbReference type="EMBL" id="KV427607">
    <property type="protein sequence ID" value="KZT11171.1"/>
    <property type="molecule type" value="Genomic_DNA"/>
</dbReference>
<dbReference type="Proteomes" id="UP000076871">
    <property type="component" value="Unassembled WGS sequence"/>
</dbReference>
<protein>
    <submittedName>
        <fullName evidence="2">Uncharacterized protein</fullName>
    </submittedName>
</protein>
<feature type="region of interest" description="Disordered" evidence="1">
    <location>
        <begin position="40"/>
        <end position="122"/>
    </location>
</feature>
<feature type="compositionally biased region" description="Basic residues" evidence="1">
    <location>
        <begin position="91"/>
        <end position="101"/>
    </location>
</feature>
<evidence type="ECO:0000256" key="1">
    <source>
        <dbReference type="SAM" id="MobiDB-lite"/>
    </source>
</evidence>
<proteinExistence type="predicted"/>
<accession>A0A165H2X3</accession>
<keyword evidence="3" id="KW-1185">Reference proteome</keyword>
<organism evidence="2 3">
    <name type="scientific">Laetiporus sulphureus 93-53</name>
    <dbReference type="NCBI Taxonomy" id="1314785"/>
    <lineage>
        <taxon>Eukaryota</taxon>
        <taxon>Fungi</taxon>
        <taxon>Dikarya</taxon>
        <taxon>Basidiomycota</taxon>
        <taxon>Agaricomycotina</taxon>
        <taxon>Agaricomycetes</taxon>
        <taxon>Polyporales</taxon>
        <taxon>Laetiporus</taxon>
    </lineage>
</organism>
<dbReference type="InParanoid" id="A0A165H2X3"/>
<dbReference type="AlphaFoldDB" id="A0A165H2X3"/>
<feature type="compositionally biased region" description="Basic and acidic residues" evidence="1">
    <location>
        <begin position="1"/>
        <end position="16"/>
    </location>
</feature>
<evidence type="ECO:0000313" key="3">
    <source>
        <dbReference type="Proteomes" id="UP000076871"/>
    </source>
</evidence>
<sequence length="134" mass="15067">MVRSLERGRQKEEGKGKRPKNFVQSKDAALRLAETVADTQEEQSLKRLQRHRQTVQAIATKSHSKMPKKTGSQSRLKEVKATLAAEAARAKREKAKQKKQALKAAKLKPADNRTLKTAGDVDRKPIRKRVAFAD</sequence>
<feature type="region of interest" description="Disordered" evidence="1">
    <location>
        <begin position="1"/>
        <end position="26"/>
    </location>
</feature>
<name>A0A165H2X3_9APHY</name>
<feature type="compositionally biased region" description="Basic and acidic residues" evidence="1">
    <location>
        <begin position="108"/>
        <end position="122"/>
    </location>
</feature>
<dbReference type="GeneID" id="63818787"/>
<dbReference type="RefSeq" id="XP_040768911.1">
    <property type="nucleotide sequence ID" value="XM_040901755.1"/>
</dbReference>
<dbReference type="OrthoDB" id="2804391at2759"/>
<reference evidence="2 3" key="1">
    <citation type="journal article" date="2016" name="Mol. Biol. Evol.">
        <title>Comparative Genomics of Early-Diverging Mushroom-Forming Fungi Provides Insights into the Origins of Lignocellulose Decay Capabilities.</title>
        <authorList>
            <person name="Nagy L.G."/>
            <person name="Riley R."/>
            <person name="Tritt A."/>
            <person name="Adam C."/>
            <person name="Daum C."/>
            <person name="Floudas D."/>
            <person name="Sun H."/>
            <person name="Yadav J.S."/>
            <person name="Pangilinan J."/>
            <person name="Larsson K.H."/>
            <person name="Matsuura K."/>
            <person name="Barry K."/>
            <person name="Labutti K."/>
            <person name="Kuo R."/>
            <person name="Ohm R.A."/>
            <person name="Bhattacharya S.S."/>
            <person name="Shirouzu T."/>
            <person name="Yoshinaga Y."/>
            <person name="Martin F.M."/>
            <person name="Grigoriev I.V."/>
            <person name="Hibbett D.S."/>
        </authorList>
    </citation>
    <scope>NUCLEOTIDE SEQUENCE [LARGE SCALE GENOMIC DNA]</scope>
    <source>
        <strain evidence="2 3">93-53</strain>
    </source>
</reference>
<gene>
    <name evidence="2" type="ORF">LAESUDRAFT_255862</name>
</gene>